<dbReference type="SUPFAM" id="SSF47413">
    <property type="entry name" value="lambda repressor-like DNA-binding domains"/>
    <property type="match status" value="1"/>
</dbReference>
<dbReference type="EMBL" id="BONY01000043">
    <property type="protein sequence ID" value="GIH08018.1"/>
    <property type="molecule type" value="Genomic_DNA"/>
</dbReference>
<name>A0A8J3QE73_9ACTN</name>
<gene>
    <name evidence="2" type="ORF">Rhe02_60850</name>
</gene>
<proteinExistence type="predicted"/>
<keyword evidence="3" id="KW-1185">Reference proteome</keyword>
<dbReference type="SUPFAM" id="SSF48452">
    <property type="entry name" value="TPR-like"/>
    <property type="match status" value="1"/>
</dbReference>
<organism evidence="2 3">
    <name type="scientific">Rhizocola hellebori</name>
    <dbReference type="NCBI Taxonomy" id="1392758"/>
    <lineage>
        <taxon>Bacteria</taxon>
        <taxon>Bacillati</taxon>
        <taxon>Actinomycetota</taxon>
        <taxon>Actinomycetes</taxon>
        <taxon>Micromonosporales</taxon>
        <taxon>Micromonosporaceae</taxon>
        <taxon>Rhizocola</taxon>
    </lineage>
</organism>
<dbReference type="Gene3D" id="1.10.260.40">
    <property type="entry name" value="lambda repressor-like DNA-binding domains"/>
    <property type="match status" value="1"/>
</dbReference>
<dbReference type="InterPro" id="IPR011990">
    <property type="entry name" value="TPR-like_helical_dom_sf"/>
</dbReference>
<sequence length="387" mass="42094">MAEQLGVDRTTVIRWERGDNEPQPWQRPNIAMALKVSVEELDALLACADQASVNISPDAISGVCVSPKALPTTPVGGELMRRQAVHPELLMRYETLTDTYRQMDYQTGSASVYAETIAQLGRMMALADNVPSPLYQRFARALGDSAQLAAWLAIDRQDYGSARHYTAIALSSAQEGDDPTLHAYVLGIMSYIHLHAERGPDAVRLLAAALRLAENPRLGVSPAVRSWLFEAMGEAQALAGNRPAGAAFLAQAERLFDLVAAQDVPNWLGFFNSPEHVTRLKGRCLVKLGDARAAIASLEEAVSALPAHYVRERSGTLIDLATAQLMSRMAGGWATDAEAAAQAALDAWGLAAKTNSARNQRRIRRMLPQFTPYRYLNSTRTLLATVG</sequence>
<dbReference type="Proteomes" id="UP000612899">
    <property type="component" value="Unassembled WGS sequence"/>
</dbReference>
<protein>
    <recommendedName>
        <fullName evidence="1">HTH cro/C1-type domain-containing protein</fullName>
    </recommendedName>
</protein>
<evidence type="ECO:0000313" key="2">
    <source>
        <dbReference type="EMBL" id="GIH08018.1"/>
    </source>
</evidence>
<evidence type="ECO:0000259" key="1">
    <source>
        <dbReference type="PROSITE" id="PS50943"/>
    </source>
</evidence>
<dbReference type="PROSITE" id="PS50943">
    <property type="entry name" value="HTH_CROC1"/>
    <property type="match status" value="1"/>
</dbReference>
<evidence type="ECO:0000313" key="3">
    <source>
        <dbReference type="Proteomes" id="UP000612899"/>
    </source>
</evidence>
<comment type="caution">
    <text evidence="2">The sequence shown here is derived from an EMBL/GenBank/DDBJ whole genome shotgun (WGS) entry which is preliminary data.</text>
</comment>
<reference evidence="2" key="1">
    <citation type="submission" date="2021-01" db="EMBL/GenBank/DDBJ databases">
        <title>Whole genome shotgun sequence of Rhizocola hellebori NBRC 109834.</title>
        <authorList>
            <person name="Komaki H."/>
            <person name="Tamura T."/>
        </authorList>
    </citation>
    <scope>NUCLEOTIDE SEQUENCE</scope>
    <source>
        <strain evidence="2">NBRC 109834</strain>
    </source>
</reference>
<feature type="domain" description="HTH cro/C1-type" evidence="1">
    <location>
        <begin position="1"/>
        <end position="41"/>
    </location>
</feature>
<dbReference type="AlphaFoldDB" id="A0A8J3QE73"/>
<dbReference type="InterPro" id="IPR010982">
    <property type="entry name" value="Lambda_DNA-bd_dom_sf"/>
</dbReference>
<dbReference type="Gene3D" id="1.25.40.10">
    <property type="entry name" value="Tetratricopeptide repeat domain"/>
    <property type="match status" value="1"/>
</dbReference>
<dbReference type="GO" id="GO:0003677">
    <property type="term" value="F:DNA binding"/>
    <property type="evidence" value="ECO:0007669"/>
    <property type="project" value="InterPro"/>
</dbReference>
<dbReference type="CDD" id="cd00093">
    <property type="entry name" value="HTH_XRE"/>
    <property type="match status" value="1"/>
</dbReference>
<accession>A0A8J3QE73</accession>
<dbReference type="InterPro" id="IPR001387">
    <property type="entry name" value="Cro/C1-type_HTH"/>
</dbReference>